<dbReference type="EMBL" id="JBHLWI010000002">
    <property type="protein sequence ID" value="MFC0261323.1"/>
    <property type="molecule type" value="Genomic_DNA"/>
</dbReference>
<dbReference type="InterPro" id="IPR047001">
    <property type="entry name" value="MnmG_C_subdom"/>
</dbReference>
<dbReference type="Pfam" id="PF13932">
    <property type="entry name" value="SAM_GIDA_C"/>
    <property type="match status" value="1"/>
</dbReference>
<reference evidence="13 14" key="1">
    <citation type="submission" date="2024-09" db="EMBL/GenBank/DDBJ databases">
        <authorList>
            <person name="Sun Q."/>
            <person name="Mori K."/>
        </authorList>
    </citation>
    <scope>NUCLEOTIDE SEQUENCE [LARGE SCALE GENOMIC DNA]</scope>
    <source>
        <strain evidence="13 14">CCM 7650</strain>
    </source>
</reference>
<dbReference type="Gene3D" id="1.10.150.570">
    <property type="entry name" value="GidA associated domain, C-terminal subdomain"/>
    <property type="match status" value="1"/>
</dbReference>
<dbReference type="PANTHER" id="PTHR11806:SF0">
    <property type="entry name" value="PROTEIN MTO1 HOMOLOG, MITOCHONDRIAL"/>
    <property type="match status" value="1"/>
</dbReference>
<accession>A0ABV6FN82</accession>
<comment type="subcellular location">
    <subcellularLocation>
        <location evidence="11">Cytoplasm</location>
    </subcellularLocation>
</comment>
<keyword evidence="14" id="KW-1185">Reference proteome</keyword>
<organism evidence="13 14">
    <name type="scientific">Fontibacter flavus</name>
    <dbReference type="NCBI Taxonomy" id="654838"/>
    <lineage>
        <taxon>Bacteria</taxon>
        <taxon>Pseudomonadati</taxon>
        <taxon>Bacteroidota</taxon>
        <taxon>Cytophagia</taxon>
        <taxon>Cytophagales</taxon>
        <taxon>Cyclobacteriaceae</taxon>
        <taxon>Fontibacter</taxon>
    </lineage>
</organism>
<evidence type="ECO:0000256" key="2">
    <source>
        <dbReference type="ARBA" id="ARBA00003717"/>
    </source>
</evidence>
<dbReference type="InterPro" id="IPR026904">
    <property type="entry name" value="MnmG_C"/>
</dbReference>
<dbReference type="Pfam" id="PF21680">
    <property type="entry name" value="GIDA_C_1st"/>
    <property type="match status" value="1"/>
</dbReference>
<dbReference type="Pfam" id="PF01134">
    <property type="entry name" value="GIDA"/>
    <property type="match status" value="1"/>
</dbReference>
<evidence type="ECO:0000256" key="3">
    <source>
        <dbReference type="ARBA" id="ARBA00007653"/>
    </source>
</evidence>
<evidence type="ECO:0000256" key="1">
    <source>
        <dbReference type="ARBA" id="ARBA00001974"/>
    </source>
</evidence>
<feature type="domain" description="tRNA uridine 5-carboxymethylaminomethyl modification enzyme C-terminal subdomain" evidence="12">
    <location>
        <begin position="546"/>
        <end position="617"/>
    </location>
</feature>
<dbReference type="SUPFAM" id="SSF51905">
    <property type="entry name" value="FAD/NAD(P)-binding domain"/>
    <property type="match status" value="1"/>
</dbReference>
<evidence type="ECO:0000313" key="14">
    <source>
        <dbReference type="Proteomes" id="UP001589797"/>
    </source>
</evidence>
<evidence type="ECO:0000256" key="11">
    <source>
        <dbReference type="HAMAP-Rule" id="MF_00129"/>
    </source>
</evidence>
<dbReference type="PANTHER" id="PTHR11806">
    <property type="entry name" value="GLUCOSE INHIBITED DIVISION PROTEIN A"/>
    <property type="match status" value="1"/>
</dbReference>
<dbReference type="Gene3D" id="3.50.50.60">
    <property type="entry name" value="FAD/NAD(P)-binding domain"/>
    <property type="match status" value="2"/>
</dbReference>
<evidence type="ECO:0000256" key="6">
    <source>
        <dbReference type="ARBA" id="ARBA00022694"/>
    </source>
</evidence>
<name>A0ABV6FN82_9BACT</name>
<dbReference type="InterPro" id="IPR049312">
    <property type="entry name" value="GIDA_C_N"/>
</dbReference>
<comment type="subunit">
    <text evidence="9 11">Homodimer. Heterotetramer of two MnmE and two MnmG subunits.</text>
</comment>
<evidence type="ECO:0000256" key="5">
    <source>
        <dbReference type="ARBA" id="ARBA00022630"/>
    </source>
</evidence>
<dbReference type="InterPro" id="IPR040131">
    <property type="entry name" value="MnmG_N"/>
</dbReference>
<evidence type="ECO:0000313" key="13">
    <source>
        <dbReference type="EMBL" id="MFC0261323.1"/>
    </source>
</evidence>
<dbReference type="HAMAP" id="MF_00129">
    <property type="entry name" value="MnmG_GidA"/>
    <property type="match status" value="1"/>
</dbReference>
<comment type="caution">
    <text evidence="13">The sequence shown here is derived from an EMBL/GenBank/DDBJ whole genome shotgun (WGS) entry which is preliminary data.</text>
</comment>
<evidence type="ECO:0000259" key="12">
    <source>
        <dbReference type="SMART" id="SM01228"/>
    </source>
</evidence>
<evidence type="ECO:0000256" key="10">
    <source>
        <dbReference type="ARBA" id="ARBA00031800"/>
    </source>
</evidence>
<dbReference type="PROSITE" id="PS01280">
    <property type="entry name" value="GIDA_1"/>
    <property type="match status" value="1"/>
</dbReference>
<comment type="cofactor">
    <cofactor evidence="1 11">
        <name>FAD</name>
        <dbReference type="ChEBI" id="CHEBI:57692"/>
    </cofactor>
</comment>
<evidence type="ECO:0000256" key="7">
    <source>
        <dbReference type="ARBA" id="ARBA00022827"/>
    </source>
</evidence>
<keyword evidence="7 11" id="KW-0274">FAD</keyword>
<evidence type="ECO:0000256" key="8">
    <source>
        <dbReference type="ARBA" id="ARBA00023027"/>
    </source>
</evidence>
<keyword evidence="8 11" id="KW-0520">NAD</keyword>
<dbReference type="NCBIfam" id="TIGR00136">
    <property type="entry name" value="mnmG_gidA"/>
    <property type="match status" value="1"/>
</dbReference>
<dbReference type="SMART" id="SM01228">
    <property type="entry name" value="GIDA_assoc_3"/>
    <property type="match status" value="1"/>
</dbReference>
<dbReference type="InterPro" id="IPR004416">
    <property type="entry name" value="MnmG"/>
</dbReference>
<dbReference type="PROSITE" id="PS01281">
    <property type="entry name" value="GIDA_2"/>
    <property type="match status" value="1"/>
</dbReference>
<protein>
    <recommendedName>
        <fullName evidence="4 11">tRNA uridine 5-carboxymethylaminomethyl modification enzyme MnmG</fullName>
    </recommendedName>
    <alternativeName>
        <fullName evidence="10 11">Glucose-inhibited division protein A</fullName>
    </alternativeName>
</protein>
<dbReference type="Gene3D" id="1.10.10.1800">
    <property type="entry name" value="tRNA uridine 5-carboxymethylaminomethyl modification enzyme MnmG/GidA"/>
    <property type="match status" value="1"/>
</dbReference>
<dbReference type="InterPro" id="IPR002218">
    <property type="entry name" value="MnmG-rel"/>
</dbReference>
<keyword evidence="11" id="KW-0963">Cytoplasm</keyword>
<gene>
    <name evidence="11 13" type="primary">mnmG</name>
    <name evidence="11" type="synonym">gidA</name>
    <name evidence="13" type="ORF">ACFFIP_01415</name>
</gene>
<dbReference type="InterPro" id="IPR036188">
    <property type="entry name" value="FAD/NAD-bd_sf"/>
</dbReference>
<feature type="binding site" evidence="11">
    <location>
        <begin position="271"/>
        <end position="285"/>
    </location>
    <ligand>
        <name>NAD(+)</name>
        <dbReference type="ChEBI" id="CHEBI:57540"/>
    </ligand>
</feature>
<dbReference type="Proteomes" id="UP001589797">
    <property type="component" value="Unassembled WGS sequence"/>
</dbReference>
<dbReference type="RefSeq" id="WP_382385777.1">
    <property type="nucleotide sequence ID" value="NZ_JBHLWI010000002.1"/>
</dbReference>
<feature type="binding site" evidence="11">
    <location>
        <begin position="11"/>
        <end position="16"/>
    </location>
    <ligand>
        <name>FAD</name>
        <dbReference type="ChEBI" id="CHEBI:57692"/>
    </ligand>
</feature>
<keyword evidence="5 11" id="KW-0285">Flavoprotein</keyword>
<evidence type="ECO:0000256" key="4">
    <source>
        <dbReference type="ARBA" id="ARBA00020461"/>
    </source>
</evidence>
<dbReference type="InterPro" id="IPR044920">
    <property type="entry name" value="MnmG_C_subdom_sf"/>
</dbReference>
<keyword evidence="6 11" id="KW-0819">tRNA processing</keyword>
<proteinExistence type="inferred from homology"/>
<sequence>MFPEYDVIVVGAGHAGCEAAHAAAKMGSKVLLCTMNMNTIAQMSCNPAMGGVAKGQIVREIDALGGMSGIISDKSMIQFRMLNRSKGPAMWSPRTQNDRMRFAEEWRLALERTPNVDFWQEMVNGLVVKDNRVVGVKTGIGLEIKAKSVVLTNGTFLNGIIHIGEKQFGGGRTGESAAKGITEQLVSLGFEAGRMKTGTPPRVDGRSLDYSRMEVQDGDENPEKFSYSDETIPLTTQRNCWITYTNKEVHQTLETGFDRSPMFNGRIQGLGPRYCPSIEDKINRFAERERHQIFVEPEGWDTVEIYVNGFSTSLPEDVQYAAMRKIPGFENAKMFRPGYAIEYDFFPPTQLKLTLETQLIENLFFAGQINGTTGYEEAGSQGLIAGINASLKVQEKDPFILKRSDAYIGVLIDDLINKGTEEPYRMFTSRAEFRLLLRQDNADLRLTQLGHQIGLADDTRLEKMLDKKSDTAKLINDLKQKRLSPDLINDGLENLETATIKEKITVEKLLKRPQLGLQEIMLLDEELRSYLSKYSKEVLEQAEIQIKYESYIDKEQQMVEKLNNMENFKIPLHFDYLSIPALSAEGKQKLHKIKPETLGQASRISGVSPADLSILTVYLGR</sequence>
<comment type="caution">
    <text evidence="11">Lacks conserved residue(s) required for the propagation of feature annotation.</text>
</comment>
<comment type="similarity">
    <text evidence="3 11">Belongs to the MnmG family.</text>
</comment>
<dbReference type="InterPro" id="IPR020595">
    <property type="entry name" value="MnmG-rel_CS"/>
</dbReference>
<evidence type="ECO:0000256" key="9">
    <source>
        <dbReference type="ARBA" id="ARBA00025948"/>
    </source>
</evidence>
<comment type="function">
    <text evidence="2 11">NAD-binding protein involved in the addition of a carboxymethylaminomethyl (cmnm) group at the wobble position (U34) of certain tRNAs, forming tRNA-cmnm(5)s(2)U34.</text>
</comment>